<sequence>MKKILRFLLLSLFFILTLIYFFPKENLYFLMEEKLQKEKIVISNETINFDFIGFSLEDFDLYYDGIKIAKIDDFDITYSFFNFNKILISSKSKELGNLQGEFDLLQLKFESSFKPTSKIKTKYGSLLGKLKMKNGAYIYEYKL</sequence>
<name>A0A4Q1ATV7_9BACT</name>
<gene>
    <name evidence="1" type="ORF">CP965_10365</name>
</gene>
<protein>
    <submittedName>
        <fullName evidence="1">Uncharacterized protein</fullName>
    </submittedName>
</protein>
<dbReference type="AlphaFoldDB" id="A0A4Q1ATV7"/>
<evidence type="ECO:0000313" key="1">
    <source>
        <dbReference type="EMBL" id="RXK12173.1"/>
    </source>
</evidence>
<keyword evidence="2" id="KW-1185">Reference proteome</keyword>
<comment type="caution">
    <text evidence="1">The sequence shown here is derived from an EMBL/GenBank/DDBJ whole genome shotgun (WGS) entry which is preliminary data.</text>
</comment>
<accession>A0A4Q1ATV7</accession>
<dbReference type="Proteomes" id="UP000289718">
    <property type="component" value="Unassembled WGS sequence"/>
</dbReference>
<reference evidence="1 2" key="1">
    <citation type="submission" date="2017-09" db="EMBL/GenBank/DDBJ databases">
        <title>Genomics of the genus Arcobacter.</title>
        <authorList>
            <person name="Perez-Cataluna A."/>
            <person name="Figueras M.J."/>
            <person name="Salas-Masso N."/>
        </authorList>
    </citation>
    <scope>NUCLEOTIDE SEQUENCE [LARGE SCALE GENOMIC DNA]</scope>
    <source>
        <strain evidence="1 2">F156-34</strain>
    </source>
</reference>
<dbReference type="RefSeq" id="WP_129062038.1">
    <property type="nucleotide sequence ID" value="NZ_NXIE01000004.1"/>
</dbReference>
<organism evidence="1 2">
    <name type="scientific">Halarcobacter mediterraneus</name>
    <dbReference type="NCBI Taxonomy" id="2023153"/>
    <lineage>
        <taxon>Bacteria</taxon>
        <taxon>Pseudomonadati</taxon>
        <taxon>Campylobacterota</taxon>
        <taxon>Epsilonproteobacteria</taxon>
        <taxon>Campylobacterales</taxon>
        <taxon>Arcobacteraceae</taxon>
        <taxon>Halarcobacter</taxon>
    </lineage>
</organism>
<evidence type="ECO:0000313" key="2">
    <source>
        <dbReference type="Proteomes" id="UP000289718"/>
    </source>
</evidence>
<dbReference type="EMBL" id="NXIE01000004">
    <property type="protein sequence ID" value="RXK12173.1"/>
    <property type="molecule type" value="Genomic_DNA"/>
</dbReference>
<proteinExistence type="predicted"/>